<dbReference type="PANTHER" id="PTHR45783:SF3">
    <property type="entry name" value="KINESIN LIGHT CHAIN"/>
    <property type="match status" value="1"/>
</dbReference>
<evidence type="ECO:0000256" key="3">
    <source>
        <dbReference type="ARBA" id="ARBA00022490"/>
    </source>
</evidence>
<protein>
    <submittedName>
        <fullName evidence="13">Tetratricopeptide repeat protein</fullName>
    </submittedName>
</protein>
<name>A0A402BCK2_9CHLR</name>
<dbReference type="GO" id="GO:0005737">
    <property type="term" value="C:cytoplasm"/>
    <property type="evidence" value="ECO:0007669"/>
    <property type="project" value="TreeGrafter"/>
</dbReference>
<keyword evidence="6 10" id="KW-0802">TPR repeat</keyword>
<dbReference type="GO" id="GO:0019894">
    <property type="term" value="F:kinesin binding"/>
    <property type="evidence" value="ECO:0007669"/>
    <property type="project" value="TreeGrafter"/>
</dbReference>
<evidence type="ECO:0000256" key="8">
    <source>
        <dbReference type="ARBA" id="ARBA00023175"/>
    </source>
</evidence>
<dbReference type="Pfam" id="PF00931">
    <property type="entry name" value="NB-ARC"/>
    <property type="match status" value="1"/>
</dbReference>
<keyword evidence="7" id="KW-0175">Coiled coil</keyword>
<dbReference type="PROSITE" id="PS50005">
    <property type="entry name" value="TPR"/>
    <property type="match status" value="4"/>
</dbReference>
<dbReference type="Gene3D" id="1.25.40.10">
    <property type="entry name" value="Tetratricopeptide repeat domain"/>
    <property type="match status" value="3"/>
</dbReference>
<dbReference type="PRINTS" id="PR00381">
    <property type="entry name" value="KINESINLIGHT"/>
</dbReference>
<dbReference type="Pfam" id="PF01381">
    <property type="entry name" value="HTH_3"/>
    <property type="match status" value="1"/>
</dbReference>
<dbReference type="PANTHER" id="PTHR45783">
    <property type="entry name" value="KINESIN LIGHT CHAIN"/>
    <property type="match status" value="1"/>
</dbReference>
<keyword evidence="4" id="KW-0493">Microtubule</keyword>
<dbReference type="SMART" id="SM00530">
    <property type="entry name" value="HTH_XRE"/>
    <property type="match status" value="1"/>
</dbReference>
<dbReference type="RefSeq" id="WP_246039185.1">
    <property type="nucleotide sequence ID" value="NZ_BIFT01000001.1"/>
</dbReference>
<dbReference type="NCBIfam" id="NF040586">
    <property type="entry name" value="FxSxx_TPR"/>
    <property type="match status" value="1"/>
</dbReference>
<comment type="similarity">
    <text evidence="2">Belongs to the kinesin light chain family.</text>
</comment>
<evidence type="ECO:0000256" key="11">
    <source>
        <dbReference type="SAM" id="MobiDB-lite"/>
    </source>
</evidence>
<dbReference type="SMART" id="SM00028">
    <property type="entry name" value="TPR"/>
    <property type="match status" value="8"/>
</dbReference>
<keyword evidence="9" id="KW-0206">Cytoskeleton</keyword>
<sequence length="953" mass="107228">MGMTVDGISSFGTLLNSFRKRRHLTQQQLATAIGVHRNAISRWELGDFLPASKAIVVELTRHLHLNDQESRQLLEASMTAPTPYWSVPIARNPFFTGREEVLATLHTQIGADHIVALTQSSALHGLGGVGKTQIALEYAYRYALEYRAVFWVAAETEEQIVSSLLRIADVLQLPDRMHKDQQQVVALVQQWLSTRDQWLLIWDNLEDLELLPRFLPPTRQGAILITTRNQALGTLARGTDLTSMEHEEGKLLLLRRARILGPEATSLHVQQFATRLPDEYTAAEKLVALLGYLPLALDQAGAYIEETGCSLSGYLHNYEQQRNRLLARRGGPAADHPQSVKATFQLSMARVQRENCAAADVLRVCALLYAEEIPEELFIAGASHLGPELAGMATDPTQFDQMLAVLRSLSLVQRQAETRTLSLHRLVQAVLLDTMQEAEQEQWSQRAINDIDALFPEILPTTEQAKHQQAERLLPHALLSLQRTANTLEPSVTLASLAYKAAQYLRARGRYAEAEPLYLQALHTLEQIHGDYHPDIARTLNYLAVLYWQQSKYTEAEPLYLRTLHIREHTLGPDHTDGAASLNNLALLYWSQGKYAEAEPLYLRALHIRERTQGPDHMDVATSLNNLAALYWDQGKYAEAEPLYQRALHILEQVLSPHHPLLAQTLSNLALLYHDQGKYTEAEPLYLRALHMLEQAQGPDHPDLTQAYNNLANLYQDQGKYVEAEPLYQRALHLMEQTQELQHPNIATSLNGLANLARHHHNDTEAEALYQKALSIRAEVLGQQHPDTATTLYDLAIFRQQQGNIAEAHTFAERTLQIRSQALGADHPKTMSTQALYTLLTQKQAEIASEAPAADTPVTNNHQEKTSPPDDPSASANDPLQAFITACCELHPRAWCGSADLWQAYQHWVEEQQERFPLSRKTFIAQLKTHGFHADRTSTTRIWRGIALIEKGP</sequence>
<dbReference type="Pfam" id="PF25000">
    <property type="entry name" value="DUF7779"/>
    <property type="match status" value="1"/>
</dbReference>
<dbReference type="InterPro" id="IPR011990">
    <property type="entry name" value="TPR-like_helical_dom_sf"/>
</dbReference>
<dbReference type="SUPFAM" id="SSF48452">
    <property type="entry name" value="TPR-like"/>
    <property type="match status" value="2"/>
</dbReference>
<dbReference type="InterPro" id="IPR010982">
    <property type="entry name" value="Lambda_DNA-bd_dom_sf"/>
</dbReference>
<evidence type="ECO:0000256" key="7">
    <source>
        <dbReference type="ARBA" id="ARBA00023054"/>
    </source>
</evidence>
<evidence type="ECO:0000256" key="5">
    <source>
        <dbReference type="ARBA" id="ARBA00022737"/>
    </source>
</evidence>
<dbReference type="InterPro" id="IPR002151">
    <property type="entry name" value="Kinesin_light"/>
</dbReference>
<keyword evidence="14" id="KW-1185">Reference proteome</keyword>
<dbReference type="InterPro" id="IPR002182">
    <property type="entry name" value="NB-ARC"/>
</dbReference>
<dbReference type="SUPFAM" id="SSF47413">
    <property type="entry name" value="lambda repressor-like DNA-binding domains"/>
    <property type="match status" value="1"/>
</dbReference>
<feature type="repeat" description="TPR" evidence="10">
    <location>
        <begin position="621"/>
        <end position="654"/>
    </location>
</feature>
<dbReference type="Pfam" id="PF13424">
    <property type="entry name" value="TPR_12"/>
    <property type="match status" value="4"/>
</dbReference>
<feature type="domain" description="HTH cro/C1-type" evidence="12">
    <location>
        <begin position="15"/>
        <end position="46"/>
    </location>
</feature>
<dbReference type="GO" id="GO:0043531">
    <property type="term" value="F:ADP binding"/>
    <property type="evidence" value="ECO:0007669"/>
    <property type="project" value="InterPro"/>
</dbReference>
<feature type="region of interest" description="Disordered" evidence="11">
    <location>
        <begin position="850"/>
        <end position="878"/>
    </location>
</feature>
<evidence type="ECO:0000313" key="14">
    <source>
        <dbReference type="Proteomes" id="UP000287171"/>
    </source>
</evidence>
<evidence type="ECO:0000256" key="6">
    <source>
        <dbReference type="ARBA" id="ARBA00022803"/>
    </source>
</evidence>
<evidence type="ECO:0000256" key="10">
    <source>
        <dbReference type="PROSITE-ProRule" id="PRU00339"/>
    </source>
</evidence>
<dbReference type="GO" id="GO:0005874">
    <property type="term" value="C:microtubule"/>
    <property type="evidence" value="ECO:0007669"/>
    <property type="project" value="UniProtKB-KW"/>
</dbReference>
<keyword evidence="3" id="KW-0963">Cytoplasm</keyword>
<dbReference type="Proteomes" id="UP000287171">
    <property type="component" value="Unassembled WGS sequence"/>
</dbReference>
<dbReference type="GO" id="GO:0005871">
    <property type="term" value="C:kinesin complex"/>
    <property type="evidence" value="ECO:0007669"/>
    <property type="project" value="InterPro"/>
</dbReference>
<organism evidence="13 14">
    <name type="scientific">Dictyobacter alpinus</name>
    <dbReference type="NCBI Taxonomy" id="2014873"/>
    <lineage>
        <taxon>Bacteria</taxon>
        <taxon>Bacillati</taxon>
        <taxon>Chloroflexota</taxon>
        <taxon>Ktedonobacteria</taxon>
        <taxon>Ktedonobacterales</taxon>
        <taxon>Dictyobacteraceae</taxon>
        <taxon>Dictyobacter</taxon>
    </lineage>
</organism>
<feature type="repeat" description="TPR" evidence="10">
    <location>
        <begin position="579"/>
        <end position="612"/>
    </location>
</feature>
<dbReference type="InterPro" id="IPR056681">
    <property type="entry name" value="DUF7779"/>
</dbReference>
<keyword evidence="5" id="KW-0677">Repeat</keyword>
<evidence type="ECO:0000259" key="12">
    <source>
        <dbReference type="PROSITE" id="PS50943"/>
    </source>
</evidence>
<dbReference type="PROSITE" id="PS50943">
    <property type="entry name" value="HTH_CROC1"/>
    <property type="match status" value="1"/>
</dbReference>
<dbReference type="EMBL" id="BIFT01000001">
    <property type="protein sequence ID" value="GCE29113.1"/>
    <property type="molecule type" value="Genomic_DNA"/>
</dbReference>
<dbReference type="AlphaFoldDB" id="A0A402BCK2"/>
<dbReference type="GO" id="GO:0007018">
    <property type="term" value="P:microtubule-based movement"/>
    <property type="evidence" value="ECO:0007669"/>
    <property type="project" value="TreeGrafter"/>
</dbReference>
<feature type="repeat" description="TPR" evidence="10">
    <location>
        <begin position="663"/>
        <end position="696"/>
    </location>
</feature>
<dbReference type="InterPro" id="IPR027417">
    <property type="entry name" value="P-loop_NTPase"/>
</dbReference>
<reference evidence="14" key="1">
    <citation type="submission" date="2018-12" db="EMBL/GenBank/DDBJ databases">
        <title>Tengunoibacter tsumagoiensis gen. nov., sp. nov., Dictyobacter kobayashii sp. nov., D. alpinus sp. nov., and D. joshuensis sp. nov. and description of Dictyobacteraceae fam. nov. within the order Ktedonobacterales isolated from Tengu-no-mugimeshi.</title>
        <authorList>
            <person name="Wang C.M."/>
            <person name="Zheng Y."/>
            <person name="Sakai Y."/>
            <person name="Toyoda A."/>
            <person name="Minakuchi Y."/>
            <person name="Abe K."/>
            <person name="Yokota A."/>
            <person name="Yabe S."/>
        </authorList>
    </citation>
    <scope>NUCLEOTIDE SEQUENCE [LARGE SCALE GENOMIC DNA]</scope>
    <source>
        <strain evidence="14">Uno16</strain>
    </source>
</reference>
<dbReference type="Gene3D" id="1.10.260.40">
    <property type="entry name" value="lambda repressor-like DNA-binding domains"/>
    <property type="match status" value="1"/>
</dbReference>
<gene>
    <name evidence="13" type="ORF">KDA_45970</name>
</gene>
<feature type="repeat" description="TPR" evidence="10">
    <location>
        <begin position="705"/>
        <end position="738"/>
    </location>
</feature>
<evidence type="ECO:0000256" key="2">
    <source>
        <dbReference type="ARBA" id="ARBA00009622"/>
    </source>
</evidence>
<dbReference type="CDD" id="cd00093">
    <property type="entry name" value="HTH_XRE"/>
    <property type="match status" value="1"/>
</dbReference>
<dbReference type="Gene3D" id="3.40.50.300">
    <property type="entry name" value="P-loop containing nucleotide triphosphate hydrolases"/>
    <property type="match status" value="1"/>
</dbReference>
<comment type="caution">
    <text evidence="13">The sequence shown here is derived from an EMBL/GenBank/DDBJ whole genome shotgun (WGS) entry which is preliminary data.</text>
</comment>
<evidence type="ECO:0000256" key="1">
    <source>
        <dbReference type="ARBA" id="ARBA00004245"/>
    </source>
</evidence>
<dbReference type="GO" id="GO:0003677">
    <property type="term" value="F:DNA binding"/>
    <property type="evidence" value="ECO:0007669"/>
    <property type="project" value="InterPro"/>
</dbReference>
<proteinExistence type="inferred from homology"/>
<comment type="subcellular location">
    <subcellularLocation>
        <location evidence="1">Cytoplasm</location>
        <location evidence="1">Cytoskeleton</location>
    </subcellularLocation>
</comment>
<evidence type="ECO:0000256" key="9">
    <source>
        <dbReference type="ARBA" id="ARBA00023212"/>
    </source>
</evidence>
<dbReference type="PROSITE" id="PS50293">
    <property type="entry name" value="TPR_REGION"/>
    <property type="match status" value="1"/>
</dbReference>
<evidence type="ECO:0000256" key="4">
    <source>
        <dbReference type="ARBA" id="ARBA00022701"/>
    </source>
</evidence>
<dbReference type="InterPro" id="IPR019734">
    <property type="entry name" value="TPR_rpt"/>
</dbReference>
<accession>A0A402BCK2</accession>
<keyword evidence="8" id="KW-0505">Motor protein</keyword>
<dbReference type="InterPro" id="IPR001387">
    <property type="entry name" value="Cro/C1-type_HTH"/>
</dbReference>
<dbReference type="SUPFAM" id="SSF52540">
    <property type="entry name" value="P-loop containing nucleoside triphosphate hydrolases"/>
    <property type="match status" value="1"/>
</dbReference>
<evidence type="ECO:0000313" key="13">
    <source>
        <dbReference type="EMBL" id="GCE29113.1"/>
    </source>
</evidence>